<gene>
    <name evidence="2" type="ORF">EA462_17220</name>
</gene>
<feature type="transmembrane region" description="Helical" evidence="1">
    <location>
        <begin position="6"/>
        <end position="27"/>
    </location>
</feature>
<keyword evidence="3" id="KW-1185">Reference proteome</keyword>
<evidence type="ECO:0000313" key="2">
    <source>
        <dbReference type="EMBL" id="RQG86215.1"/>
    </source>
</evidence>
<dbReference type="OrthoDB" id="204561at2157"/>
<keyword evidence="1" id="KW-1133">Transmembrane helix</keyword>
<dbReference type="RefSeq" id="WP_124179778.1">
    <property type="nucleotide sequence ID" value="NZ_REFY01000008.1"/>
</dbReference>
<reference evidence="2 3" key="1">
    <citation type="submission" date="2018-10" db="EMBL/GenBank/DDBJ databases">
        <title>Natrarchaeobius chitinivorans gen. nov., sp. nov., and Natrarchaeobius haloalkaliphilus sp. nov., alkaliphilic, chitin-utilizing haloarchaea from hypersaline alkaline lakes.</title>
        <authorList>
            <person name="Sorokin D.Y."/>
            <person name="Elcheninov A.G."/>
            <person name="Kostrikina N.A."/>
            <person name="Bale N.J."/>
            <person name="Sinninghe Damste J.S."/>
            <person name="Khijniak T.V."/>
            <person name="Kublanov I.V."/>
            <person name="Toshchakov S.V."/>
        </authorList>
    </citation>
    <scope>NUCLEOTIDE SEQUENCE [LARGE SCALE GENOMIC DNA]</scope>
    <source>
        <strain evidence="2 3">AArcht-Sl</strain>
    </source>
</reference>
<sequence>MIGANVVVAGCGLVIAVVVGLVVHEWLHALVLRLANIEYTISYAPDRTDGILAMLASCPWAVVDPHPTGREPPWVFRLAALAPLGLAAPVFAVAATGGLTAGSPLETAVTIGLLACSLPSPQDFSVAFYAHRMLAEDTNSSTRRSRAT</sequence>
<comment type="caution">
    <text evidence="2">The sequence shown here is derived from an EMBL/GenBank/DDBJ whole genome shotgun (WGS) entry which is preliminary data.</text>
</comment>
<dbReference type="AlphaFoldDB" id="A0A3N6LHV3"/>
<keyword evidence="1" id="KW-0472">Membrane</keyword>
<accession>A0A3N6LHV3</accession>
<evidence type="ECO:0008006" key="4">
    <source>
        <dbReference type="Google" id="ProtNLM"/>
    </source>
</evidence>
<dbReference type="EMBL" id="REFY01000008">
    <property type="protein sequence ID" value="RQG86215.1"/>
    <property type="molecule type" value="Genomic_DNA"/>
</dbReference>
<dbReference type="Proteomes" id="UP000273828">
    <property type="component" value="Unassembled WGS sequence"/>
</dbReference>
<organism evidence="2 3">
    <name type="scientific">Natrarchaeobius halalkaliphilus</name>
    <dbReference type="NCBI Taxonomy" id="1679091"/>
    <lineage>
        <taxon>Archaea</taxon>
        <taxon>Methanobacteriati</taxon>
        <taxon>Methanobacteriota</taxon>
        <taxon>Stenosarchaea group</taxon>
        <taxon>Halobacteria</taxon>
        <taxon>Halobacteriales</taxon>
        <taxon>Natrialbaceae</taxon>
        <taxon>Natrarchaeobius</taxon>
    </lineage>
</organism>
<keyword evidence="1" id="KW-0812">Transmembrane</keyword>
<protein>
    <recommendedName>
        <fullName evidence="4">DUF3267 domain-containing protein</fullName>
    </recommendedName>
</protein>
<evidence type="ECO:0000256" key="1">
    <source>
        <dbReference type="SAM" id="Phobius"/>
    </source>
</evidence>
<name>A0A3N6LHV3_9EURY</name>
<evidence type="ECO:0000313" key="3">
    <source>
        <dbReference type="Proteomes" id="UP000273828"/>
    </source>
</evidence>
<proteinExistence type="predicted"/>